<comment type="caution">
    <text evidence="6">The sequence shown here is derived from an EMBL/GenBank/DDBJ whole genome shotgun (WGS) entry which is preliminary data.</text>
</comment>
<keyword evidence="2 4" id="KW-0442">Lipid degradation</keyword>
<dbReference type="GO" id="GO:0016787">
    <property type="term" value="F:hydrolase activity"/>
    <property type="evidence" value="ECO:0007669"/>
    <property type="project" value="UniProtKB-UniRule"/>
</dbReference>
<keyword evidence="1 4" id="KW-0378">Hydrolase</keyword>
<evidence type="ECO:0000259" key="5">
    <source>
        <dbReference type="PROSITE" id="PS51635"/>
    </source>
</evidence>
<dbReference type="SUPFAM" id="SSF52151">
    <property type="entry name" value="FabD/lysophospholipase-like"/>
    <property type="match status" value="1"/>
</dbReference>
<evidence type="ECO:0000256" key="3">
    <source>
        <dbReference type="ARBA" id="ARBA00023098"/>
    </source>
</evidence>
<feature type="short sequence motif" description="DGA/G" evidence="4">
    <location>
        <begin position="156"/>
        <end position="158"/>
    </location>
</feature>
<dbReference type="InterPro" id="IPR045943">
    <property type="entry name" value="DUF6363"/>
</dbReference>
<evidence type="ECO:0000256" key="1">
    <source>
        <dbReference type="ARBA" id="ARBA00022801"/>
    </source>
</evidence>
<proteinExistence type="predicted"/>
<evidence type="ECO:0000256" key="4">
    <source>
        <dbReference type="PROSITE-ProRule" id="PRU01161"/>
    </source>
</evidence>
<dbReference type="EMBL" id="PDGH01000146">
    <property type="protein sequence ID" value="POB41796.1"/>
    <property type="molecule type" value="Genomic_DNA"/>
</dbReference>
<dbReference type="AlphaFoldDB" id="A0A2S3QVA9"/>
<dbReference type="InterPro" id="IPR050301">
    <property type="entry name" value="NTE"/>
</dbReference>
<feature type="short sequence motif" description="GXSXG" evidence="4">
    <location>
        <begin position="36"/>
        <end position="40"/>
    </location>
</feature>
<dbReference type="Gene3D" id="3.40.1090.10">
    <property type="entry name" value="Cytosolic phospholipase A2 catalytic domain"/>
    <property type="match status" value="2"/>
</dbReference>
<dbReference type="Pfam" id="PF01734">
    <property type="entry name" value="Patatin"/>
    <property type="match status" value="1"/>
</dbReference>
<sequence length="288" mass="31832">MKALVVEGGAMRGVFASGVLDAFLQQNYQPFDLAIGVSAGASNLVGYLANAQGRSFNVITKLATSQRFYNPKRFIKGGDLVDVKWLVDESMRRYPIEAERLFTNTRLLATTTDIATGLPRYQQLTKQNVNQLLEASCALPIAYRQPPCFAGSCFTDGGVSDSIPVKEAYRQGARDITVVLSHPLSYEMPESRHTWLTNTLLSRQPAIAKALRQRAQNYNAALAFIRFPPADATIRVIAPEEGFKVKRLTMNQSKLHQGYQMGITKGKQHLARLAGTDGLTRENCPFCV</sequence>
<protein>
    <submittedName>
        <fullName evidence="6">Patatin family protein</fullName>
    </submittedName>
</protein>
<accession>A0A2S3QVA9</accession>
<reference evidence="6 7" key="1">
    <citation type="journal article" date="2018" name="Front. Microbiol.">
        <title>Phylogeny of Vibrio vulnificus from the Analysis of the Core-Genome: Implications for Intra-Species Taxonomy.</title>
        <authorList>
            <person name="Roig F.J."/>
            <person name="Gonzalez-Candelas F."/>
            <person name="Sanjuan E."/>
            <person name="Fouz B."/>
            <person name="Feil E.J."/>
            <person name="Llorens C."/>
            <person name="Baker-Austin C."/>
            <person name="Oliver J.D."/>
            <person name="Danin-Poleg Y."/>
            <person name="Gibas C.J."/>
            <person name="Kashi Y."/>
            <person name="Gulig P.A."/>
            <person name="Morrison S.S."/>
            <person name="Amaro C."/>
        </authorList>
    </citation>
    <scope>NUCLEOTIDE SEQUENCE [LARGE SCALE GENOMIC DNA]</scope>
    <source>
        <strain evidence="6 7">CECT4608</strain>
    </source>
</reference>
<evidence type="ECO:0000313" key="6">
    <source>
        <dbReference type="EMBL" id="POB41796.1"/>
    </source>
</evidence>
<dbReference type="InterPro" id="IPR037483">
    <property type="entry name" value="YjjU-like"/>
</dbReference>
<evidence type="ECO:0000313" key="7">
    <source>
        <dbReference type="Proteomes" id="UP000237466"/>
    </source>
</evidence>
<dbReference type="InterPro" id="IPR002641">
    <property type="entry name" value="PNPLA_dom"/>
</dbReference>
<name>A0A2S3QVA9_VIBVL</name>
<evidence type="ECO:0000256" key="2">
    <source>
        <dbReference type="ARBA" id="ARBA00022963"/>
    </source>
</evidence>
<dbReference type="PANTHER" id="PTHR14226">
    <property type="entry name" value="NEUROPATHY TARGET ESTERASE/SWISS CHEESE D.MELANOGASTER"/>
    <property type="match status" value="1"/>
</dbReference>
<feature type="active site" description="Proton acceptor" evidence="4">
    <location>
        <position position="156"/>
    </location>
</feature>
<dbReference type="CDD" id="cd07208">
    <property type="entry name" value="Pat_hypo_Ecoli_yjju_like"/>
    <property type="match status" value="1"/>
</dbReference>
<dbReference type="InterPro" id="IPR016035">
    <property type="entry name" value="Acyl_Trfase/lysoPLipase"/>
</dbReference>
<feature type="domain" description="PNPLA" evidence="5">
    <location>
        <begin position="4"/>
        <end position="169"/>
    </location>
</feature>
<comment type="caution">
    <text evidence="4">Lacks conserved residue(s) required for the propagation of feature annotation.</text>
</comment>
<dbReference type="PROSITE" id="PS51635">
    <property type="entry name" value="PNPLA"/>
    <property type="match status" value="1"/>
</dbReference>
<keyword evidence="3 4" id="KW-0443">Lipid metabolism</keyword>
<dbReference type="GO" id="GO:0016042">
    <property type="term" value="P:lipid catabolic process"/>
    <property type="evidence" value="ECO:0007669"/>
    <property type="project" value="UniProtKB-UniRule"/>
</dbReference>
<dbReference type="Proteomes" id="UP000237466">
    <property type="component" value="Unassembled WGS sequence"/>
</dbReference>
<feature type="active site" description="Nucleophile" evidence="4">
    <location>
        <position position="38"/>
    </location>
</feature>
<dbReference type="Pfam" id="PF19890">
    <property type="entry name" value="DUF6363"/>
    <property type="match status" value="1"/>
</dbReference>
<organism evidence="6 7">
    <name type="scientific">Vibrio vulnificus</name>
    <dbReference type="NCBI Taxonomy" id="672"/>
    <lineage>
        <taxon>Bacteria</taxon>
        <taxon>Pseudomonadati</taxon>
        <taxon>Pseudomonadota</taxon>
        <taxon>Gammaproteobacteria</taxon>
        <taxon>Vibrionales</taxon>
        <taxon>Vibrionaceae</taxon>
        <taxon>Vibrio</taxon>
    </lineage>
</organism>
<dbReference type="RefSeq" id="WP_103201216.1">
    <property type="nucleotide sequence ID" value="NZ_PDGH01000146.1"/>
</dbReference>
<dbReference type="PANTHER" id="PTHR14226:SF25">
    <property type="entry name" value="PHOSPHOESTERASE"/>
    <property type="match status" value="1"/>
</dbReference>
<gene>
    <name evidence="6" type="ORF">CRN52_22665</name>
</gene>